<dbReference type="EMBL" id="JAKGTI010000001">
    <property type="protein sequence ID" value="MCF4097592.1"/>
    <property type="molecule type" value="Genomic_DNA"/>
</dbReference>
<keyword evidence="5" id="KW-1185">Reference proteome</keyword>
<feature type="transmembrane region" description="Helical" evidence="3">
    <location>
        <begin position="109"/>
        <end position="132"/>
    </location>
</feature>
<dbReference type="Gene3D" id="1.20.120.1760">
    <property type="match status" value="1"/>
</dbReference>
<dbReference type="Pfam" id="PF01066">
    <property type="entry name" value="CDP-OH_P_transf"/>
    <property type="match status" value="1"/>
</dbReference>
<evidence type="ECO:0000313" key="5">
    <source>
        <dbReference type="Proteomes" id="UP001201217"/>
    </source>
</evidence>
<protein>
    <submittedName>
        <fullName evidence="4">CDP-alcohol phosphatidyltransferase family protein</fullName>
    </submittedName>
</protein>
<evidence type="ECO:0000313" key="4">
    <source>
        <dbReference type="EMBL" id="MCF4097592.1"/>
    </source>
</evidence>
<comment type="similarity">
    <text evidence="2">Belongs to the CDP-alcohol phosphatidyltransferase class-I family.</text>
</comment>
<keyword evidence="1 2" id="KW-0808">Transferase</keyword>
<sequence>MLDGQMRKWIDPPLNYLGRKIAAMGLSANNVTFVGLVIGLGAAAFAAMGNFHAALWIMLLSRLFDGLDGAVARATQKTDFGGYFDITADFLFYGAFPLAFIAFDPAQNGLVGALLLVSFYFNGGTFLGYAILAEKHKLPATNRGSKSLHFSIGLTEGTETIAFFVVICIWPQHFNLLAGLFAAAVFYTAFARMLLAYQEFGGVKTKE</sequence>
<proteinExistence type="inferred from homology"/>
<keyword evidence="3" id="KW-0472">Membrane</keyword>
<keyword evidence="3" id="KW-1133">Transmembrane helix</keyword>
<feature type="transmembrane region" description="Helical" evidence="3">
    <location>
        <begin position="152"/>
        <end position="170"/>
    </location>
</feature>
<dbReference type="InterPro" id="IPR000462">
    <property type="entry name" value="CDP-OH_P_trans"/>
</dbReference>
<gene>
    <name evidence="4" type="ORF">L1I42_03710</name>
</gene>
<keyword evidence="3" id="KW-0812">Transmembrane</keyword>
<dbReference type="InterPro" id="IPR048254">
    <property type="entry name" value="CDP_ALCOHOL_P_TRANSF_CS"/>
</dbReference>
<organism evidence="4 5">
    <name type="scientific">Maritalea mediterranea</name>
    <dbReference type="NCBI Taxonomy" id="2909667"/>
    <lineage>
        <taxon>Bacteria</taxon>
        <taxon>Pseudomonadati</taxon>
        <taxon>Pseudomonadota</taxon>
        <taxon>Alphaproteobacteria</taxon>
        <taxon>Hyphomicrobiales</taxon>
        <taxon>Devosiaceae</taxon>
        <taxon>Maritalea</taxon>
    </lineage>
</organism>
<dbReference type="RefSeq" id="WP_236113149.1">
    <property type="nucleotide sequence ID" value="NZ_JAKGTI010000001.1"/>
</dbReference>
<accession>A0ABS9E462</accession>
<feature type="transmembrane region" description="Helical" evidence="3">
    <location>
        <begin position="83"/>
        <end position="103"/>
    </location>
</feature>
<comment type="caution">
    <text evidence="4">The sequence shown here is derived from an EMBL/GenBank/DDBJ whole genome shotgun (WGS) entry which is preliminary data.</text>
</comment>
<evidence type="ECO:0000256" key="3">
    <source>
        <dbReference type="SAM" id="Phobius"/>
    </source>
</evidence>
<reference evidence="4 5" key="1">
    <citation type="submission" date="2022-01" db="EMBL/GenBank/DDBJ databases">
        <title>Maritalea mediterranea sp. nov., isolated from marine plastic residues from the Malva-rosa beach (Valencia, Spain).</title>
        <authorList>
            <person name="Vidal-Verdu A."/>
            <person name="Molina-Menor E."/>
            <person name="Pascual J."/>
            <person name="Pereto J."/>
            <person name="Porcar M."/>
        </authorList>
    </citation>
    <scope>NUCLEOTIDE SEQUENCE [LARGE SCALE GENOMIC DNA]</scope>
    <source>
        <strain evidence="4 5">P4.10X</strain>
    </source>
</reference>
<name>A0ABS9E462_9HYPH</name>
<dbReference type="PROSITE" id="PS00379">
    <property type="entry name" value="CDP_ALCOHOL_P_TRANSF"/>
    <property type="match status" value="1"/>
</dbReference>
<evidence type="ECO:0000256" key="1">
    <source>
        <dbReference type="ARBA" id="ARBA00022679"/>
    </source>
</evidence>
<dbReference type="Proteomes" id="UP001201217">
    <property type="component" value="Unassembled WGS sequence"/>
</dbReference>
<dbReference type="InterPro" id="IPR043130">
    <property type="entry name" value="CDP-OH_PTrfase_TM_dom"/>
</dbReference>
<feature type="transmembrane region" description="Helical" evidence="3">
    <location>
        <begin position="21"/>
        <end position="47"/>
    </location>
</feature>
<evidence type="ECO:0000256" key="2">
    <source>
        <dbReference type="RuleBase" id="RU003750"/>
    </source>
</evidence>
<feature type="transmembrane region" description="Helical" evidence="3">
    <location>
        <begin position="176"/>
        <end position="197"/>
    </location>
</feature>